<dbReference type="PANTHER" id="PTHR43163:SF6">
    <property type="entry name" value="DIPEPTIDE TRANSPORT SYSTEM PERMEASE PROTEIN DPPB-RELATED"/>
    <property type="match status" value="1"/>
</dbReference>
<dbReference type="InterPro" id="IPR045621">
    <property type="entry name" value="BPD_transp_1_N"/>
</dbReference>
<dbReference type="GO" id="GO:0055085">
    <property type="term" value="P:transmembrane transport"/>
    <property type="evidence" value="ECO:0007669"/>
    <property type="project" value="InterPro"/>
</dbReference>
<feature type="transmembrane region" description="Helical" evidence="7">
    <location>
        <begin position="9"/>
        <end position="31"/>
    </location>
</feature>
<feature type="transmembrane region" description="Helical" evidence="7">
    <location>
        <begin position="273"/>
        <end position="296"/>
    </location>
</feature>
<gene>
    <name evidence="9" type="ORF">FHS81_002610</name>
</gene>
<dbReference type="PROSITE" id="PS50928">
    <property type="entry name" value="ABC_TM1"/>
    <property type="match status" value="1"/>
</dbReference>
<protein>
    <submittedName>
        <fullName evidence="9">Peptide/nickel transport system permease protein</fullName>
    </submittedName>
</protein>
<keyword evidence="2 7" id="KW-0813">Transport</keyword>
<evidence type="ECO:0000256" key="7">
    <source>
        <dbReference type="RuleBase" id="RU363032"/>
    </source>
</evidence>
<evidence type="ECO:0000256" key="5">
    <source>
        <dbReference type="ARBA" id="ARBA00022989"/>
    </source>
</evidence>
<reference evidence="9 10" key="1">
    <citation type="submission" date="2020-08" db="EMBL/GenBank/DDBJ databases">
        <title>Genomic Encyclopedia of Type Strains, Phase IV (KMG-IV): sequencing the most valuable type-strain genomes for metagenomic binning, comparative biology and taxonomic classification.</title>
        <authorList>
            <person name="Goeker M."/>
        </authorList>
    </citation>
    <scope>NUCLEOTIDE SEQUENCE [LARGE SCALE GENOMIC DNA]</scope>
    <source>
        <strain evidence="9 10">DSM 28760</strain>
    </source>
</reference>
<dbReference type="PANTHER" id="PTHR43163">
    <property type="entry name" value="DIPEPTIDE TRANSPORT SYSTEM PERMEASE PROTEIN DPPB-RELATED"/>
    <property type="match status" value="1"/>
</dbReference>
<dbReference type="RefSeq" id="WP_183753528.1">
    <property type="nucleotide sequence ID" value="NZ_JACICC010000006.1"/>
</dbReference>
<proteinExistence type="inferred from homology"/>
<dbReference type="Pfam" id="PF19300">
    <property type="entry name" value="BPD_transp_1_N"/>
    <property type="match status" value="1"/>
</dbReference>
<comment type="subcellular location">
    <subcellularLocation>
        <location evidence="1 7">Cell membrane</location>
        <topology evidence="1 7">Multi-pass membrane protein</topology>
    </subcellularLocation>
</comment>
<dbReference type="Gene3D" id="1.10.3720.10">
    <property type="entry name" value="MetI-like"/>
    <property type="match status" value="1"/>
</dbReference>
<dbReference type="SUPFAM" id="SSF161098">
    <property type="entry name" value="MetI-like"/>
    <property type="match status" value="1"/>
</dbReference>
<dbReference type="Proteomes" id="UP000537592">
    <property type="component" value="Unassembled WGS sequence"/>
</dbReference>
<keyword evidence="5 7" id="KW-1133">Transmembrane helix</keyword>
<evidence type="ECO:0000256" key="3">
    <source>
        <dbReference type="ARBA" id="ARBA00022475"/>
    </source>
</evidence>
<evidence type="ECO:0000256" key="4">
    <source>
        <dbReference type="ARBA" id="ARBA00022692"/>
    </source>
</evidence>
<sequence length="305" mass="32442">MILTAFGRLLLQAVPVLFTVSLIVFILVFLAGDPTVMMIPDDATEADRLALVAAWGLDQPPHVQYLRYMSNILSGDFGTSYSYGTSALPIVLDRLPATLLLTAAAMVVAIAIAVPAGILAALNRNSAIDLAVSGASVLGKAMPNFWVGIMLILIFGVQLRLLPVSGSGTFAHLILPAVTLGTAFAADLAKLVRASMLETLGQDYIRTAYAKGIPDWIVIGKHALRNAAIPTVTMTSLNVIALLGGALVTETVFAWPGLGQLIVNAIYTKDMAVIQIAVFVITVMTLLVNFGTDIVYRLIDPRIRL</sequence>
<evidence type="ECO:0000313" key="10">
    <source>
        <dbReference type="Proteomes" id="UP000537592"/>
    </source>
</evidence>
<comment type="caution">
    <text evidence="9">The sequence shown here is derived from an EMBL/GenBank/DDBJ whole genome shotgun (WGS) entry which is preliminary data.</text>
</comment>
<name>A0A7W5Z5R8_9HYPH</name>
<evidence type="ECO:0000256" key="1">
    <source>
        <dbReference type="ARBA" id="ARBA00004651"/>
    </source>
</evidence>
<comment type="similarity">
    <text evidence="7">Belongs to the binding-protein-dependent transport system permease family.</text>
</comment>
<accession>A0A7W5Z5R8</accession>
<keyword evidence="4 7" id="KW-0812">Transmembrane</keyword>
<feature type="transmembrane region" description="Helical" evidence="7">
    <location>
        <begin position="239"/>
        <end position="267"/>
    </location>
</feature>
<organism evidence="9 10">
    <name type="scientific">Pseudochelatococcus contaminans</name>
    <dbReference type="NCBI Taxonomy" id="1538103"/>
    <lineage>
        <taxon>Bacteria</taxon>
        <taxon>Pseudomonadati</taxon>
        <taxon>Pseudomonadota</taxon>
        <taxon>Alphaproteobacteria</taxon>
        <taxon>Hyphomicrobiales</taxon>
        <taxon>Chelatococcaceae</taxon>
        <taxon>Pseudochelatococcus</taxon>
    </lineage>
</organism>
<keyword evidence="6 7" id="KW-0472">Membrane</keyword>
<dbReference type="EMBL" id="JACICC010000006">
    <property type="protein sequence ID" value="MBB3810509.1"/>
    <property type="molecule type" value="Genomic_DNA"/>
</dbReference>
<dbReference type="GO" id="GO:0005886">
    <property type="term" value="C:plasma membrane"/>
    <property type="evidence" value="ECO:0007669"/>
    <property type="project" value="UniProtKB-SubCell"/>
</dbReference>
<evidence type="ECO:0000256" key="2">
    <source>
        <dbReference type="ARBA" id="ARBA00022448"/>
    </source>
</evidence>
<evidence type="ECO:0000313" key="9">
    <source>
        <dbReference type="EMBL" id="MBB3810509.1"/>
    </source>
</evidence>
<dbReference type="Pfam" id="PF00528">
    <property type="entry name" value="BPD_transp_1"/>
    <property type="match status" value="1"/>
</dbReference>
<dbReference type="AlphaFoldDB" id="A0A7W5Z5R8"/>
<evidence type="ECO:0000256" key="6">
    <source>
        <dbReference type="ARBA" id="ARBA00023136"/>
    </source>
</evidence>
<keyword evidence="3" id="KW-1003">Cell membrane</keyword>
<feature type="transmembrane region" description="Helical" evidence="7">
    <location>
        <begin position="169"/>
        <end position="189"/>
    </location>
</feature>
<feature type="domain" description="ABC transmembrane type-1" evidence="8">
    <location>
        <begin position="95"/>
        <end position="292"/>
    </location>
</feature>
<evidence type="ECO:0000259" key="8">
    <source>
        <dbReference type="PROSITE" id="PS50928"/>
    </source>
</evidence>
<dbReference type="InterPro" id="IPR000515">
    <property type="entry name" value="MetI-like"/>
</dbReference>
<feature type="transmembrane region" description="Helical" evidence="7">
    <location>
        <begin position="143"/>
        <end position="163"/>
    </location>
</feature>
<dbReference type="CDD" id="cd06261">
    <property type="entry name" value="TM_PBP2"/>
    <property type="match status" value="1"/>
</dbReference>
<dbReference type="InterPro" id="IPR035906">
    <property type="entry name" value="MetI-like_sf"/>
</dbReference>
<keyword evidence="10" id="KW-1185">Reference proteome</keyword>
<feature type="transmembrane region" description="Helical" evidence="7">
    <location>
        <begin position="99"/>
        <end position="122"/>
    </location>
</feature>